<evidence type="ECO:0000256" key="1">
    <source>
        <dbReference type="ARBA" id="ARBA00004196"/>
    </source>
</evidence>
<dbReference type="Gene3D" id="3.80.10.10">
    <property type="entry name" value="Ribonuclease Inhibitor"/>
    <property type="match status" value="1"/>
</dbReference>
<dbReference type="InterPro" id="IPR001611">
    <property type="entry name" value="Leu-rich_rpt"/>
</dbReference>
<proteinExistence type="inferred from homology"/>
<evidence type="ECO:0000256" key="5">
    <source>
        <dbReference type="ARBA" id="ARBA00022737"/>
    </source>
</evidence>
<dbReference type="Pfam" id="PF08263">
    <property type="entry name" value="LRRNT_2"/>
    <property type="match status" value="1"/>
</dbReference>
<dbReference type="STRING" id="4432.A0A1U8AFW4"/>
<dbReference type="InterPro" id="IPR013210">
    <property type="entry name" value="LRR_N_plant-typ"/>
</dbReference>
<dbReference type="PANTHER" id="PTHR48059">
    <property type="entry name" value="POLYGALACTURONASE INHIBITOR 1"/>
    <property type="match status" value="1"/>
</dbReference>
<evidence type="ECO:0000256" key="2">
    <source>
        <dbReference type="ARBA" id="ARBA00004370"/>
    </source>
</evidence>
<evidence type="ECO:0000256" key="6">
    <source>
        <dbReference type="ARBA" id="ARBA00023136"/>
    </source>
</evidence>
<dbReference type="PANTHER" id="PTHR48059:SF19">
    <property type="entry name" value="RECEPTOR-LIKE PROTEIN KINASE 5"/>
    <property type="match status" value="1"/>
</dbReference>
<keyword evidence="8" id="KW-1185">Reference proteome</keyword>
<keyword evidence="3" id="KW-0433">Leucine-rich repeat</keyword>
<keyword evidence="5" id="KW-0677">Repeat</keyword>
<comment type="similarity">
    <text evidence="7">Belongs to the polygalacturonase-inhibiting protein family.</text>
</comment>
<protein>
    <submittedName>
        <fullName evidence="9">Polygalacturonase inhibitor-like</fullName>
    </submittedName>
</protein>
<dbReference type="SUPFAM" id="SSF52058">
    <property type="entry name" value="L domain-like"/>
    <property type="match status" value="1"/>
</dbReference>
<dbReference type="Proteomes" id="UP000189703">
    <property type="component" value="Unplaced"/>
</dbReference>
<evidence type="ECO:0000256" key="7">
    <source>
        <dbReference type="ARBA" id="ARBA00038043"/>
    </source>
</evidence>
<accession>A0A1U8AFW4</accession>
<dbReference type="OrthoDB" id="676979at2759"/>
<reference evidence="9" key="1">
    <citation type="submission" date="2025-08" db="UniProtKB">
        <authorList>
            <consortium name="RefSeq"/>
        </authorList>
    </citation>
    <scope>IDENTIFICATION</scope>
</reference>
<dbReference type="KEGG" id="nnu:104603577"/>
<dbReference type="GO" id="GO:0016020">
    <property type="term" value="C:membrane"/>
    <property type="evidence" value="ECO:0007669"/>
    <property type="project" value="UniProtKB-SubCell"/>
</dbReference>
<dbReference type="AlphaFoldDB" id="A0A1U8AFW4"/>
<keyword evidence="4" id="KW-0732">Signal</keyword>
<comment type="subcellular location">
    <subcellularLocation>
        <location evidence="1">Cell envelope</location>
    </subcellularLocation>
    <subcellularLocation>
        <location evidence="2">Membrane</location>
    </subcellularLocation>
</comment>
<evidence type="ECO:0000313" key="9">
    <source>
        <dbReference type="RefSeq" id="XP_010265944.1"/>
    </source>
</evidence>
<dbReference type="InterPro" id="IPR032675">
    <property type="entry name" value="LRR_dom_sf"/>
</dbReference>
<dbReference type="eggNOG" id="ENOG502SKW6">
    <property type="taxonomic scope" value="Eukaryota"/>
</dbReference>
<name>A0A1U8AFW4_NELNU</name>
<dbReference type="FunFam" id="3.80.10.10:FF:000400">
    <property type="entry name" value="Nuclear pore complex protein NUP107"/>
    <property type="match status" value="1"/>
</dbReference>
<gene>
    <name evidence="9" type="primary">LOC104603577</name>
</gene>
<evidence type="ECO:0000313" key="8">
    <source>
        <dbReference type="Proteomes" id="UP000189703"/>
    </source>
</evidence>
<evidence type="ECO:0000256" key="4">
    <source>
        <dbReference type="ARBA" id="ARBA00022729"/>
    </source>
</evidence>
<organism evidence="8 9">
    <name type="scientific">Nelumbo nucifera</name>
    <name type="common">Sacred lotus</name>
    <dbReference type="NCBI Taxonomy" id="4432"/>
    <lineage>
        <taxon>Eukaryota</taxon>
        <taxon>Viridiplantae</taxon>
        <taxon>Streptophyta</taxon>
        <taxon>Embryophyta</taxon>
        <taxon>Tracheophyta</taxon>
        <taxon>Spermatophyta</taxon>
        <taxon>Magnoliopsida</taxon>
        <taxon>Proteales</taxon>
        <taxon>Nelumbonaceae</taxon>
        <taxon>Nelumbo</taxon>
    </lineage>
</organism>
<dbReference type="InterPro" id="IPR051848">
    <property type="entry name" value="PGIP"/>
</dbReference>
<dbReference type="Pfam" id="PF00560">
    <property type="entry name" value="LRR_1"/>
    <property type="match status" value="1"/>
</dbReference>
<keyword evidence="6" id="KW-0472">Membrane</keyword>
<dbReference type="RefSeq" id="XP_010265944.1">
    <property type="nucleotide sequence ID" value="XM_010267642.1"/>
</dbReference>
<dbReference type="Pfam" id="PF13855">
    <property type="entry name" value="LRR_8"/>
    <property type="match status" value="1"/>
</dbReference>
<sequence>MLFFLLLSLFLFSPSFSSPTLSATVRCNPSDKNALLAFQKFLYIPSDLPSWDLRTDCCKWTYVHCDPLTNRVTQLVITSINTGQFPVARGPIPAAVGDLPYLETLSFNDIINLTGSIPYSITKLQNLKRLVISGTTLSSSIPEFLGQLKNLEYLDLSANELFGSIPASLGNLGRLVSLELQSNKLTGKIPNSLGRLNPEAIVLSDNKLSGDASMLFSADGRARWINLSGNRLEFDLSKVMFQRNLTFLSLSYNRIGGSIPEQVTELNLIQVFDVSYNRLCGKIPVGGRLQQLGAPPFLHNRCLCGPPLFKKCKA</sequence>
<dbReference type="OMA" id="AVNFTHF"/>
<dbReference type="GeneID" id="104603577"/>
<evidence type="ECO:0000256" key="3">
    <source>
        <dbReference type="ARBA" id="ARBA00022614"/>
    </source>
</evidence>